<protein>
    <submittedName>
        <fullName evidence="2">Uncharacterized protein</fullName>
    </submittedName>
</protein>
<sequence>MAAIAYKFSYDADQQRRADAAHQLTVASATPNPAGTSSQPATPATTAAASPAPSSTAPPKRTSVALPPASFDWPAAGFAVNIVPMDWDPSVPVNPALDANGFDPVGHWLKGSGQSDAVLPVVLSGHTCHAGVYLCNDQTFPFNRLSFDGWAIGQPATITDANGSVIPCTLQERSLVDKSKQFSFKNDPCLVVLFTCNFERPDDAVTLVTFRCGQCA</sequence>
<evidence type="ECO:0000256" key="1">
    <source>
        <dbReference type="SAM" id="MobiDB-lite"/>
    </source>
</evidence>
<organism evidence="2">
    <name type="scientific">Sinomonas puerhi</name>
    <dbReference type="NCBI Taxonomy" id="3238584"/>
    <lineage>
        <taxon>Bacteria</taxon>
        <taxon>Bacillati</taxon>
        <taxon>Actinomycetota</taxon>
        <taxon>Actinomycetes</taxon>
        <taxon>Micrococcales</taxon>
        <taxon>Micrococcaceae</taxon>
        <taxon>Sinomonas</taxon>
    </lineage>
</organism>
<reference evidence="2" key="1">
    <citation type="submission" date="2024-07" db="EMBL/GenBank/DDBJ databases">
        <authorList>
            <person name="fu j."/>
        </authorList>
    </citation>
    <scope>NUCLEOTIDE SEQUENCE</scope>
    <source>
        <strain evidence="2">P10A9</strain>
    </source>
</reference>
<accession>A0AB39L562</accession>
<evidence type="ECO:0000313" key="2">
    <source>
        <dbReference type="EMBL" id="XDP45632.1"/>
    </source>
</evidence>
<feature type="compositionally biased region" description="Low complexity" evidence="1">
    <location>
        <begin position="33"/>
        <end position="59"/>
    </location>
</feature>
<name>A0AB39L562_9MICC</name>
<dbReference type="KEGG" id="spue:AB5L97_00990"/>
<proteinExistence type="predicted"/>
<dbReference type="AlphaFoldDB" id="A0AB39L562"/>
<feature type="region of interest" description="Disordered" evidence="1">
    <location>
        <begin position="13"/>
        <end position="65"/>
    </location>
</feature>
<gene>
    <name evidence="2" type="ORF">AB5L97_00990</name>
</gene>
<dbReference type="EMBL" id="CP163302">
    <property type="protein sequence ID" value="XDP45632.1"/>
    <property type="molecule type" value="Genomic_DNA"/>
</dbReference>
<dbReference type="RefSeq" id="WP_369046126.1">
    <property type="nucleotide sequence ID" value="NZ_CP163302.1"/>
</dbReference>